<accession>A0A914KJD2</accession>
<organism evidence="2 3">
    <name type="scientific">Meloidogyne incognita</name>
    <name type="common">Southern root-knot nematode worm</name>
    <name type="synonym">Oxyuris incognita</name>
    <dbReference type="NCBI Taxonomy" id="6306"/>
    <lineage>
        <taxon>Eukaryota</taxon>
        <taxon>Metazoa</taxon>
        <taxon>Ecdysozoa</taxon>
        <taxon>Nematoda</taxon>
        <taxon>Chromadorea</taxon>
        <taxon>Rhabditida</taxon>
        <taxon>Tylenchina</taxon>
        <taxon>Tylenchomorpha</taxon>
        <taxon>Tylenchoidea</taxon>
        <taxon>Meloidogynidae</taxon>
        <taxon>Meloidogyninae</taxon>
        <taxon>Meloidogyne</taxon>
        <taxon>Meloidogyne incognita group</taxon>
    </lineage>
</organism>
<dbReference type="Proteomes" id="UP000887563">
    <property type="component" value="Unplaced"/>
</dbReference>
<protein>
    <submittedName>
        <fullName evidence="3">BPI1 domain-containing protein</fullName>
    </submittedName>
</protein>
<evidence type="ECO:0000313" key="3">
    <source>
        <dbReference type="WBParaSite" id="Minc3s00023g01491"/>
    </source>
</evidence>
<feature type="transmembrane region" description="Helical" evidence="1">
    <location>
        <begin position="70"/>
        <end position="87"/>
    </location>
</feature>
<evidence type="ECO:0000256" key="1">
    <source>
        <dbReference type="SAM" id="Phobius"/>
    </source>
</evidence>
<dbReference type="InterPro" id="IPR017943">
    <property type="entry name" value="Bactericidal_perm-incr_a/b_dom"/>
</dbReference>
<keyword evidence="2" id="KW-1185">Reference proteome</keyword>
<dbReference type="AlphaFoldDB" id="A0A914KJD2"/>
<dbReference type="WBParaSite" id="Minc3s00023g01491">
    <property type="protein sequence ID" value="Minc3s00023g01491"/>
    <property type="gene ID" value="Minc3s00023g01491"/>
</dbReference>
<proteinExistence type="predicted"/>
<sequence>MIERTKPLKDEIKKLNNFYLFKKLTTKNNNNSLFINQTGGLNKYLELEKIERRHERRVVDEKRRLRASNIFTKIFFIFQLFFVLLINSEAQQNNKIQVQGIAEPTTLLQQQTTSPQNPGIISRVSRSGLNLLADYLRLRVLRFTRSNALQYNFSVPLPSHNVEISINSLDIVNFDSNAFQSRLGVSSTKELVWIGSEFRAAINTQIQLKMLIERRELFATQQVPLRLEKVRIELVLGPGVNADGHLRTDILQCRIVSGELLFENLFRDAANLSSYVPLVHQVTLTKLSEMICPVFVAELGPVVANRLLNSPLSTALFDHYFLNFGLTRLLATGFKPGIFEIFCQKLTVFRKF</sequence>
<reference evidence="3" key="1">
    <citation type="submission" date="2022-11" db="UniProtKB">
        <authorList>
            <consortium name="WormBaseParasite"/>
        </authorList>
    </citation>
    <scope>IDENTIFICATION</scope>
</reference>
<dbReference type="SUPFAM" id="SSF55394">
    <property type="entry name" value="Bactericidal permeability-increasing protein, BPI"/>
    <property type="match status" value="1"/>
</dbReference>
<dbReference type="Gene3D" id="3.15.10.10">
    <property type="entry name" value="Bactericidal permeability-increasing protein, domain 1"/>
    <property type="match status" value="1"/>
</dbReference>
<keyword evidence="1" id="KW-0472">Membrane</keyword>
<name>A0A914KJD2_MELIC</name>
<keyword evidence="1" id="KW-1133">Transmembrane helix</keyword>
<keyword evidence="1" id="KW-0812">Transmembrane</keyword>
<evidence type="ECO:0000313" key="2">
    <source>
        <dbReference type="Proteomes" id="UP000887563"/>
    </source>
</evidence>
<dbReference type="GO" id="GO:0008289">
    <property type="term" value="F:lipid binding"/>
    <property type="evidence" value="ECO:0007669"/>
    <property type="project" value="InterPro"/>
</dbReference>